<keyword evidence="12 15" id="KW-0378">Hydrolase</keyword>
<evidence type="ECO:0000256" key="12">
    <source>
        <dbReference type="ARBA" id="ARBA00022801"/>
    </source>
</evidence>
<keyword evidence="9 15" id="KW-0540">Nuclease</keyword>
<reference evidence="18 19" key="1">
    <citation type="submission" date="2019-05" db="EMBL/GenBank/DDBJ databases">
        <title>The Complete Genome Sequence of the n-alkane-degrading Desulfoglaeba alkanexedens ALDC reveals multiple alkylsuccinate synthase gene clusters.</title>
        <authorList>
            <person name="Callaghan A.V."/>
            <person name="Davidova I.A."/>
            <person name="Duncan K.E."/>
            <person name="Morris B."/>
            <person name="McInerney M.J."/>
        </authorList>
    </citation>
    <scope>NUCLEOTIDE SEQUENCE [LARGE SCALE GENOMIC DNA]</scope>
    <source>
        <strain evidence="18 19">ALDC</strain>
    </source>
</reference>
<dbReference type="GO" id="GO:0046872">
    <property type="term" value="F:metal ion binding"/>
    <property type="evidence" value="ECO:0007669"/>
    <property type="project" value="UniProtKB-KW"/>
</dbReference>
<dbReference type="GO" id="GO:0019843">
    <property type="term" value="F:rRNA binding"/>
    <property type="evidence" value="ECO:0007669"/>
    <property type="project" value="UniProtKB-KW"/>
</dbReference>
<dbReference type="Pfam" id="PF14622">
    <property type="entry name" value="Ribonucleas_3_3"/>
    <property type="match status" value="1"/>
</dbReference>
<dbReference type="Pfam" id="PF00035">
    <property type="entry name" value="dsrm"/>
    <property type="match status" value="1"/>
</dbReference>
<evidence type="ECO:0000256" key="7">
    <source>
        <dbReference type="ARBA" id="ARBA00022664"/>
    </source>
</evidence>
<evidence type="ECO:0000256" key="8">
    <source>
        <dbReference type="ARBA" id="ARBA00022694"/>
    </source>
</evidence>
<dbReference type="GO" id="GO:0006397">
    <property type="term" value="P:mRNA processing"/>
    <property type="evidence" value="ECO:0007669"/>
    <property type="project" value="UniProtKB-UniRule"/>
</dbReference>
<protein>
    <recommendedName>
        <fullName evidence="15">Ribonuclease 3</fullName>
        <ecNumber evidence="15">3.1.26.3</ecNumber>
    </recommendedName>
    <alternativeName>
        <fullName evidence="15">Ribonuclease III</fullName>
        <shortName evidence="15">RNase III</shortName>
    </alternativeName>
</protein>
<dbReference type="GO" id="GO:0042802">
    <property type="term" value="F:identical protein binding"/>
    <property type="evidence" value="ECO:0007669"/>
    <property type="project" value="UniProtKB-ARBA"/>
</dbReference>
<evidence type="ECO:0000256" key="1">
    <source>
        <dbReference type="ARBA" id="ARBA00000109"/>
    </source>
</evidence>
<dbReference type="FunFam" id="1.10.1520.10:FF:000001">
    <property type="entry name" value="Ribonuclease 3"/>
    <property type="match status" value="1"/>
</dbReference>
<dbReference type="GO" id="GO:0005737">
    <property type="term" value="C:cytoplasm"/>
    <property type="evidence" value="ECO:0007669"/>
    <property type="project" value="UniProtKB-SubCell"/>
</dbReference>
<feature type="domain" description="DRBM" evidence="16">
    <location>
        <begin position="167"/>
        <end position="236"/>
    </location>
</feature>
<dbReference type="HAMAP" id="MF_00104">
    <property type="entry name" value="RNase_III"/>
    <property type="match status" value="1"/>
</dbReference>
<dbReference type="CDD" id="cd00593">
    <property type="entry name" value="RIBOc"/>
    <property type="match status" value="1"/>
</dbReference>
<evidence type="ECO:0000256" key="15">
    <source>
        <dbReference type="HAMAP-Rule" id="MF_00104"/>
    </source>
</evidence>
<organism evidence="18 19">
    <name type="scientific">Desulfoglaeba alkanexedens ALDC</name>
    <dbReference type="NCBI Taxonomy" id="980445"/>
    <lineage>
        <taxon>Bacteria</taxon>
        <taxon>Pseudomonadati</taxon>
        <taxon>Thermodesulfobacteriota</taxon>
        <taxon>Syntrophobacteria</taxon>
        <taxon>Syntrophobacterales</taxon>
        <taxon>Syntrophobacteraceae</taxon>
        <taxon>Desulfoglaeba</taxon>
    </lineage>
</organism>
<evidence type="ECO:0000256" key="14">
    <source>
        <dbReference type="ARBA" id="ARBA00022884"/>
    </source>
</evidence>
<evidence type="ECO:0000256" key="2">
    <source>
        <dbReference type="ARBA" id="ARBA00004496"/>
    </source>
</evidence>
<comment type="subunit">
    <text evidence="4 15">Homodimer.</text>
</comment>
<keyword evidence="7 15" id="KW-0507">mRNA processing</keyword>
<evidence type="ECO:0000256" key="11">
    <source>
        <dbReference type="ARBA" id="ARBA00022759"/>
    </source>
</evidence>
<comment type="function">
    <text evidence="15">Digests double-stranded RNA. Involved in the processing of primary rRNA transcript to yield the immediate precursors to the large and small rRNAs (23S and 16S). Processes some mRNAs, and tRNAs when they are encoded in the rRNA operon. Processes pre-crRNA and tracrRNA of type II CRISPR loci if present in the organism.</text>
</comment>
<keyword evidence="14 15" id="KW-0694">RNA-binding</keyword>
<keyword evidence="13 15" id="KW-0460">Magnesium</keyword>
<evidence type="ECO:0000256" key="3">
    <source>
        <dbReference type="ARBA" id="ARBA00010183"/>
    </source>
</evidence>
<feature type="active site" evidence="15">
    <location>
        <position position="53"/>
    </location>
</feature>
<dbReference type="SMART" id="SM00535">
    <property type="entry name" value="RIBOc"/>
    <property type="match status" value="1"/>
</dbReference>
<dbReference type="PANTHER" id="PTHR11207">
    <property type="entry name" value="RIBONUCLEASE III"/>
    <property type="match status" value="1"/>
</dbReference>
<dbReference type="CDD" id="cd10845">
    <property type="entry name" value="DSRM_RNAse_III_family"/>
    <property type="match status" value="1"/>
</dbReference>
<evidence type="ECO:0000256" key="9">
    <source>
        <dbReference type="ARBA" id="ARBA00022722"/>
    </source>
</evidence>
<keyword evidence="19" id="KW-1185">Reference proteome</keyword>
<gene>
    <name evidence="15 18" type="primary">rnc</name>
    <name evidence="18" type="ORF">FDQ92_03910</name>
</gene>
<evidence type="ECO:0000259" key="17">
    <source>
        <dbReference type="PROSITE" id="PS50142"/>
    </source>
</evidence>
<dbReference type="RefSeq" id="WP_137423369.1">
    <property type="nucleotide sequence ID" value="NZ_CP040098.1"/>
</dbReference>
<dbReference type="PROSITE" id="PS50137">
    <property type="entry name" value="DS_RBD"/>
    <property type="match status" value="1"/>
</dbReference>
<dbReference type="SUPFAM" id="SSF54768">
    <property type="entry name" value="dsRNA-binding domain-like"/>
    <property type="match status" value="1"/>
</dbReference>
<feature type="domain" description="RNase III" evidence="17">
    <location>
        <begin position="7"/>
        <end position="136"/>
    </location>
</feature>
<feature type="binding site" evidence="15">
    <location>
        <position position="125"/>
    </location>
    <ligand>
        <name>Mg(2+)</name>
        <dbReference type="ChEBI" id="CHEBI:18420"/>
    </ligand>
</feature>
<keyword evidence="15" id="KW-0699">rRNA-binding</keyword>
<dbReference type="SMART" id="SM00358">
    <property type="entry name" value="DSRM"/>
    <property type="match status" value="1"/>
</dbReference>
<dbReference type="GO" id="GO:0004525">
    <property type="term" value="F:ribonuclease III activity"/>
    <property type="evidence" value="ECO:0007669"/>
    <property type="project" value="UniProtKB-UniRule"/>
</dbReference>
<dbReference type="InterPro" id="IPR036389">
    <property type="entry name" value="RNase_III_sf"/>
</dbReference>
<dbReference type="EC" id="3.1.26.3" evidence="15"/>
<comment type="subcellular location">
    <subcellularLocation>
        <location evidence="2 15">Cytoplasm</location>
    </subcellularLocation>
</comment>
<evidence type="ECO:0000256" key="5">
    <source>
        <dbReference type="ARBA" id="ARBA00022490"/>
    </source>
</evidence>
<evidence type="ECO:0000256" key="10">
    <source>
        <dbReference type="ARBA" id="ARBA00022723"/>
    </source>
</evidence>
<dbReference type="Gene3D" id="3.30.160.20">
    <property type="match status" value="1"/>
</dbReference>
<comment type="cofactor">
    <cofactor evidence="15">
        <name>Mg(2+)</name>
        <dbReference type="ChEBI" id="CHEBI:18420"/>
    </cofactor>
</comment>
<dbReference type="KEGG" id="dax:FDQ92_03910"/>
<dbReference type="Proteomes" id="UP000298602">
    <property type="component" value="Chromosome"/>
</dbReference>
<dbReference type="PROSITE" id="PS00517">
    <property type="entry name" value="RNASE_3_1"/>
    <property type="match status" value="1"/>
</dbReference>
<evidence type="ECO:0000256" key="4">
    <source>
        <dbReference type="ARBA" id="ARBA00011738"/>
    </source>
</evidence>
<keyword evidence="6 15" id="KW-0698">rRNA processing</keyword>
<dbReference type="GO" id="GO:0008033">
    <property type="term" value="P:tRNA processing"/>
    <property type="evidence" value="ECO:0007669"/>
    <property type="project" value="UniProtKB-KW"/>
</dbReference>
<name>A0A4P8L0S8_9BACT</name>
<comment type="catalytic activity">
    <reaction evidence="1 15">
        <text>Endonucleolytic cleavage to 5'-phosphomonoester.</text>
        <dbReference type="EC" id="3.1.26.3"/>
    </reaction>
</comment>
<dbReference type="NCBIfam" id="TIGR02191">
    <property type="entry name" value="RNaseIII"/>
    <property type="match status" value="1"/>
</dbReference>
<dbReference type="GO" id="GO:0010468">
    <property type="term" value="P:regulation of gene expression"/>
    <property type="evidence" value="ECO:0007669"/>
    <property type="project" value="TreeGrafter"/>
</dbReference>
<comment type="similarity">
    <text evidence="3">Belongs to the ribonuclease III family.</text>
</comment>
<feature type="active site" evidence="15">
    <location>
        <position position="125"/>
    </location>
</feature>
<dbReference type="InterPro" id="IPR000999">
    <property type="entry name" value="RNase_III_dom"/>
</dbReference>
<dbReference type="SUPFAM" id="SSF69065">
    <property type="entry name" value="RNase III domain-like"/>
    <property type="match status" value="1"/>
</dbReference>
<evidence type="ECO:0000259" key="16">
    <source>
        <dbReference type="PROSITE" id="PS50137"/>
    </source>
</evidence>
<evidence type="ECO:0000256" key="13">
    <source>
        <dbReference type="ARBA" id="ARBA00022842"/>
    </source>
</evidence>
<proteinExistence type="inferred from homology"/>
<keyword evidence="10 15" id="KW-0479">Metal-binding</keyword>
<feature type="binding site" evidence="15">
    <location>
        <position position="122"/>
    </location>
    <ligand>
        <name>Mg(2+)</name>
        <dbReference type="ChEBI" id="CHEBI:18420"/>
    </ligand>
</feature>
<sequence length="243" mass="27277">MDHARDLQAVQNAVGYRFRDPALLRQALTHRSFVHEHQDSRPSDNETLEFLGDAVLGLAVSHLLIERFPERLEGDLSRMRSAIVNERQLAQTASELGLGRRLLLGKGEELTGGREKASLLADSLEALLGAVYLDGGFDAVFQLVSRLFSRYLDAEHLDDPLSRLDKDYKTQLQEWTQARFKTVPTYEMESEEGPDHEKTFTMRVSLGEVLLGRGVGKSKKDAQQEAARKALEVLKERVGEAMS</sequence>
<dbReference type="GO" id="GO:0006364">
    <property type="term" value="P:rRNA processing"/>
    <property type="evidence" value="ECO:0007669"/>
    <property type="project" value="UniProtKB-UniRule"/>
</dbReference>
<keyword evidence="5 15" id="KW-0963">Cytoplasm</keyword>
<dbReference type="PROSITE" id="PS50142">
    <property type="entry name" value="RNASE_3_2"/>
    <property type="match status" value="1"/>
</dbReference>
<accession>A0A4P8L0S8</accession>
<dbReference type="Gene3D" id="1.10.1520.10">
    <property type="entry name" value="Ribonuclease III domain"/>
    <property type="match status" value="1"/>
</dbReference>
<dbReference type="FunFam" id="3.30.160.20:FF:000003">
    <property type="entry name" value="Ribonuclease 3"/>
    <property type="match status" value="1"/>
</dbReference>
<dbReference type="InterPro" id="IPR011907">
    <property type="entry name" value="RNase_III"/>
</dbReference>
<dbReference type="InterPro" id="IPR014720">
    <property type="entry name" value="dsRBD_dom"/>
</dbReference>
<evidence type="ECO:0000256" key="6">
    <source>
        <dbReference type="ARBA" id="ARBA00022552"/>
    </source>
</evidence>
<dbReference type="OrthoDB" id="9805026at2"/>
<dbReference type="AlphaFoldDB" id="A0A4P8L0S8"/>
<reference evidence="18 19" key="2">
    <citation type="submission" date="2019-05" db="EMBL/GenBank/DDBJ databases">
        <authorList>
            <person name="Suflita J.M."/>
            <person name="Marks C.R."/>
        </authorList>
    </citation>
    <scope>NUCLEOTIDE SEQUENCE [LARGE SCALE GENOMIC DNA]</scope>
    <source>
        <strain evidence="18 19">ALDC</strain>
    </source>
</reference>
<dbReference type="GO" id="GO:0003725">
    <property type="term" value="F:double-stranded RNA binding"/>
    <property type="evidence" value="ECO:0007669"/>
    <property type="project" value="TreeGrafter"/>
</dbReference>
<keyword evidence="11 15" id="KW-0255">Endonuclease</keyword>
<evidence type="ECO:0000313" key="19">
    <source>
        <dbReference type="Proteomes" id="UP000298602"/>
    </source>
</evidence>
<evidence type="ECO:0000313" key="18">
    <source>
        <dbReference type="EMBL" id="QCQ21398.1"/>
    </source>
</evidence>
<feature type="binding site" evidence="15">
    <location>
        <position position="49"/>
    </location>
    <ligand>
        <name>Mg(2+)</name>
        <dbReference type="ChEBI" id="CHEBI:18420"/>
    </ligand>
</feature>
<dbReference type="EMBL" id="CP040098">
    <property type="protein sequence ID" value="QCQ21398.1"/>
    <property type="molecule type" value="Genomic_DNA"/>
</dbReference>
<dbReference type="PANTHER" id="PTHR11207:SF0">
    <property type="entry name" value="RIBONUCLEASE 3"/>
    <property type="match status" value="1"/>
</dbReference>
<keyword evidence="8 15" id="KW-0819">tRNA processing</keyword>